<dbReference type="EMBL" id="JAPHVQ010000012">
    <property type="protein sequence ID" value="MDE8035590.1"/>
    <property type="molecule type" value="Genomic_DNA"/>
</dbReference>
<dbReference type="InterPro" id="IPR029058">
    <property type="entry name" value="AB_hydrolase_fold"/>
</dbReference>
<sequence>MLNAEKYQRYMQYIQQSSSFIPLSSELTQQVHYDEYALLDLLNKQLNRPEKPEFSFEHSFKVVKNQENAPLIIFFQGFYFQHIENYYLQDPQLTNLNQLNQTALDFSFSSFIAQHPEYNYICVKDNFQAWYLLHFEYYLAYLMQLISALQPTKIITAGCSAGGYAAILFGHYLFADQTFAFSPQTKVFDKIHMSAYREALNERYQLAQFELTDLALLQQKQHGFRNQLHLFLSSGNREDLVEFDRLDWQKYQEIGVTLYPGSAHDIFSTQDKQKLFNILKAML</sequence>
<dbReference type="Gene3D" id="3.40.50.1820">
    <property type="entry name" value="alpha/beta hydrolase"/>
    <property type="match status" value="1"/>
</dbReference>
<name>A0A9X4G900_ACTEU</name>
<reference evidence="1" key="1">
    <citation type="submission" date="2022-11" db="EMBL/GenBank/DDBJ databases">
        <authorList>
            <person name="Kamali M."/>
            <person name="Peak L."/>
            <person name="Go Y.Y."/>
            <person name="Balasuriya U.B.R."/>
            <person name="Carossino M."/>
        </authorList>
    </citation>
    <scope>NUCLEOTIDE SEQUENCE</scope>
    <source>
        <strain evidence="1">4524</strain>
    </source>
</reference>
<evidence type="ECO:0000313" key="1">
    <source>
        <dbReference type="EMBL" id="MDE8035590.1"/>
    </source>
</evidence>
<dbReference type="SUPFAM" id="SSF53474">
    <property type="entry name" value="alpha/beta-Hydrolases"/>
    <property type="match status" value="1"/>
</dbReference>
<protein>
    <submittedName>
        <fullName evidence="1">Uncharacterized protein</fullName>
    </submittedName>
</protein>
<dbReference type="RefSeq" id="WP_275218412.1">
    <property type="nucleotide sequence ID" value="NZ_JAPHVQ010000012.1"/>
</dbReference>
<gene>
    <name evidence="1" type="ORF">OQ257_10505</name>
</gene>
<organism evidence="1 2">
    <name type="scientific">Actinobacillus equuli subsp. equuli</name>
    <dbReference type="NCBI Taxonomy" id="202947"/>
    <lineage>
        <taxon>Bacteria</taxon>
        <taxon>Pseudomonadati</taxon>
        <taxon>Pseudomonadota</taxon>
        <taxon>Gammaproteobacteria</taxon>
        <taxon>Pasteurellales</taxon>
        <taxon>Pasteurellaceae</taxon>
        <taxon>Actinobacillus</taxon>
    </lineage>
</organism>
<dbReference type="AlphaFoldDB" id="A0A9X4G900"/>
<keyword evidence="2" id="KW-1185">Reference proteome</keyword>
<evidence type="ECO:0000313" key="2">
    <source>
        <dbReference type="Proteomes" id="UP001142444"/>
    </source>
</evidence>
<accession>A0A9X4G900</accession>
<comment type="caution">
    <text evidence="1">The sequence shown here is derived from an EMBL/GenBank/DDBJ whole genome shotgun (WGS) entry which is preliminary data.</text>
</comment>
<reference evidence="1" key="2">
    <citation type="journal article" date="2023" name="Pathogens">
        <title>Pathological Features and Genomic Characterization of an Actinobacillus equuli subsp. equuli Bearing Unique Virulence-Associated Genes from an Adult Horse with Pleuropneumonia.</title>
        <authorList>
            <person name="Kamali M."/>
            <person name="Carossino M."/>
            <person name="Del Piero F."/>
            <person name="Peak L."/>
            <person name="Mitchell M.S."/>
            <person name="Willette J."/>
            <person name="Baker R."/>
            <person name="Li F."/>
            <person name="Kenez A."/>
            <person name="Balasuriya U.B.R."/>
            <person name="Go Y.Y."/>
        </authorList>
    </citation>
    <scope>NUCLEOTIDE SEQUENCE</scope>
    <source>
        <strain evidence="1">4524</strain>
    </source>
</reference>
<proteinExistence type="predicted"/>
<dbReference type="Proteomes" id="UP001142444">
    <property type="component" value="Unassembled WGS sequence"/>
</dbReference>